<dbReference type="PROSITE" id="PS00028">
    <property type="entry name" value="ZINC_FINGER_C2H2_1"/>
    <property type="match status" value="2"/>
</dbReference>
<feature type="domain" description="C2H2-type" evidence="9">
    <location>
        <begin position="12"/>
        <end position="41"/>
    </location>
</feature>
<dbReference type="PROSITE" id="PS50157">
    <property type="entry name" value="ZINC_FINGER_C2H2_2"/>
    <property type="match status" value="2"/>
</dbReference>
<gene>
    <name evidence="10" type="ORF">N7449_011488</name>
</gene>
<dbReference type="PROSITE" id="PS00463">
    <property type="entry name" value="ZN2_CY6_FUNGAL_1"/>
    <property type="match status" value="1"/>
</dbReference>
<evidence type="ECO:0000259" key="8">
    <source>
        <dbReference type="PROSITE" id="PS50048"/>
    </source>
</evidence>
<dbReference type="GO" id="GO:0006351">
    <property type="term" value="P:DNA-templated transcription"/>
    <property type="evidence" value="ECO:0007669"/>
    <property type="project" value="InterPro"/>
</dbReference>
<dbReference type="Proteomes" id="UP001150942">
    <property type="component" value="Unassembled WGS sequence"/>
</dbReference>
<feature type="domain" description="C2H2-type" evidence="9">
    <location>
        <begin position="42"/>
        <end position="70"/>
    </location>
</feature>
<dbReference type="SUPFAM" id="SSF57701">
    <property type="entry name" value="Zn2/Cys6 DNA-binding domain"/>
    <property type="match status" value="1"/>
</dbReference>
<dbReference type="InterPro" id="IPR001138">
    <property type="entry name" value="Zn2Cys6_DnaBD"/>
</dbReference>
<accession>A0A9W9IZ13</accession>
<evidence type="ECO:0000256" key="4">
    <source>
        <dbReference type="ARBA" id="ARBA00023125"/>
    </source>
</evidence>
<dbReference type="InterPro" id="IPR013087">
    <property type="entry name" value="Znf_C2H2_type"/>
</dbReference>
<keyword evidence="6" id="KW-0539">Nucleus</keyword>
<dbReference type="GO" id="GO:0008270">
    <property type="term" value="F:zinc ion binding"/>
    <property type="evidence" value="ECO:0007669"/>
    <property type="project" value="UniProtKB-KW"/>
</dbReference>
<keyword evidence="1" id="KW-0479">Metal-binding</keyword>
<dbReference type="SUPFAM" id="SSF57667">
    <property type="entry name" value="beta-beta-alpha zinc fingers"/>
    <property type="match status" value="1"/>
</dbReference>
<evidence type="ECO:0000259" key="9">
    <source>
        <dbReference type="PROSITE" id="PS50157"/>
    </source>
</evidence>
<keyword evidence="5" id="KW-0804">Transcription</keyword>
<dbReference type="OrthoDB" id="10261408at2759"/>
<dbReference type="PANTHER" id="PTHR47660:SF7">
    <property type="entry name" value="TRANSCRIPTION FACTOR WITH C2H2 AND ZN(2)-CYS(6) DNA BINDING DOMAIN (EUROFUNG)"/>
    <property type="match status" value="1"/>
</dbReference>
<dbReference type="SMART" id="SM00066">
    <property type="entry name" value="GAL4"/>
    <property type="match status" value="1"/>
</dbReference>
<dbReference type="CDD" id="cd00067">
    <property type="entry name" value="GAL4"/>
    <property type="match status" value="1"/>
</dbReference>
<evidence type="ECO:0000256" key="1">
    <source>
        <dbReference type="ARBA" id="ARBA00022723"/>
    </source>
</evidence>
<evidence type="ECO:0000256" key="2">
    <source>
        <dbReference type="ARBA" id="ARBA00022833"/>
    </source>
</evidence>
<reference evidence="10" key="1">
    <citation type="submission" date="2022-11" db="EMBL/GenBank/DDBJ databases">
        <authorList>
            <person name="Petersen C."/>
        </authorList>
    </citation>
    <scope>NUCLEOTIDE SEQUENCE</scope>
    <source>
        <strain evidence="10">IBT 20477</strain>
    </source>
</reference>
<dbReference type="InterPro" id="IPR036236">
    <property type="entry name" value="Znf_C2H2_sf"/>
</dbReference>
<dbReference type="Gene3D" id="3.30.160.60">
    <property type="entry name" value="Classic Zinc Finger"/>
    <property type="match status" value="1"/>
</dbReference>
<dbReference type="AlphaFoldDB" id="A0A9W9IZ13"/>
<evidence type="ECO:0000313" key="11">
    <source>
        <dbReference type="Proteomes" id="UP001150942"/>
    </source>
</evidence>
<dbReference type="SMART" id="SM00355">
    <property type="entry name" value="ZnF_C2H2"/>
    <property type="match status" value="2"/>
</dbReference>
<keyword evidence="2" id="KW-0862">Zinc</keyword>
<reference evidence="10" key="2">
    <citation type="journal article" date="2023" name="IMA Fungus">
        <title>Comparative genomic study of the Penicillium genus elucidates a diverse pangenome and 15 lateral gene transfer events.</title>
        <authorList>
            <person name="Petersen C."/>
            <person name="Sorensen T."/>
            <person name="Nielsen M.R."/>
            <person name="Sondergaard T.E."/>
            <person name="Sorensen J.L."/>
            <person name="Fitzpatrick D.A."/>
            <person name="Frisvad J.C."/>
            <person name="Nielsen K.L."/>
        </authorList>
    </citation>
    <scope>NUCLEOTIDE SEQUENCE</scope>
    <source>
        <strain evidence="10">IBT 20477</strain>
    </source>
</reference>
<keyword evidence="7" id="KW-0863">Zinc-finger</keyword>
<keyword evidence="11" id="KW-1185">Reference proteome</keyword>
<evidence type="ECO:0000256" key="6">
    <source>
        <dbReference type="ARBA" id="ARBA00023242"/>
    </source>
</evidence>
<sequence>MSPLPDVVPSWFQCDYPSCNAKYRRKEHLNRHLNHHNGGTNLTCPHCESVLTRNDLLRRHVRTYHPQKQVPPSQKSKACTTCHARKSRCQGGLPCNACQRRGITCIPAPGEITSEQQRWIDEFHPLPPVSTINNFPPDASPWIAHEYIDIYFDTFHPAWPFLHRSTFNVAKDPCVLVQSIVAMGLWVNGSREARDASIRLHGRLCSAFHAQIDQWCVANSNASRNTNTSLPITTFQSVLLNIILALFMARENASMDLTMRYRLPDDKYKLLTALVQTCRRWGMFYYPNMIIQHNTYTPLALVYLNIEEIKRFGLALYKACRLSTSSDITEGNTNCDRNDLLTLADLSYSMPDSDEIWNAPLGTESEVLKKSASSAATRDNGDPKNWISEASGLLHDVRVGFDWI</sequence>
<dbReference type="EMBL" id="JAPQKQ010000008">
    <property type="protein sequence ID" value="KAJ5186724.1"/>
    <property type="molecule type" value="Genomic_DNA"/>
</dbReference>
<dbReference type="PROSITE" id="PS50048">
    <property type="entry name" value="ZN2_CY6_FUNGAL_2"/>
    <property type="match status" value="1"/>
</dbReference>
<keyword evidence="4" id="KW-0238">DNA-binding</keyword>
<proteinExistence type="predicted"/>
<evidence type="ECO:0000256" key="7">
    <source>
        <dbReference type="PROSITE-ProRule" id="PRU00042"/>
    </source>
</evidence>
<dbReference type="Pfam" id="PF00172">
    <property type="entry name" value="Zn_clus"/>
    <property type="match status" value="1"/>
</dbReference>
<dbReference type="GO" id="GO:0000981">
    <property type="term" value="F:DNA-binding transcription factor activity, RNA polymerase II-specific"/>
    <property type="evidence" value="ECO:0007669"/>
    <property type="project" value="InterPro"/>
</dbReference>
<protein>
    <submittedName>
        <fullName evidence="10">Uncharacterized protein</fullName>
    </submittedName>
</protein>
<evidence type="ECO:0000256" key="5">
    <source>
        <dbReference type="ARBA" id="ARBA00023163"/>
    </source>
</evidence>
<keyword evidence="3" id="KW-0805">Transcription regulation</keyword>
<evidence type="ECO:0000313" key="10">
    <source>
        <dbReference type="EMBL" id="KAJ5186724.1"/>
    </source>
</evidence>
<evidence type="ECO:0000256" key="3">
    <source>
        <dbReference type="ARBA" id="ARBA00023015"/>
    </source>
</evidence>
<dbReference type="Gene3D" id="4.10.240.10">
    <property type="entry name" value="Zn(2)-C6 fungal-type DNA-binding domain"/>
    <property type="match status" value="1"/>
</dbReference>
<dbReference type="PANTHER" id="PTHR47660">
    <property type="entry name" value="TRANSCRIPTION FACTOR WITH C2H2 AND ZN(2)-CYS(6) DNA BINDING DOMAIN (EUROFUNG)-RELATED-RELATED"/>
    <property type="match status" value="1"/>
</dbReference>
<dbReference type="Pfam" id="PF04082">
    <property type="entry name" value="Fungal_trans"/>
    <property type="match status" value="1"/>
</dbReference>
<feature type="domain" description="Zn(2)-C6 fungal-type" evidence="8">
    <location>
        <begin position="78"/>
        <end position="105"/>
    </location>
</feature>
<comment type="caution">
    <text evidence="10">The sequence shown here is derived from an EMBL/GenBank/DDBJ whole genome shotgun (WGS) entry which is preliminary data.</text>
</comment>
<dbReference type="InterPro" id="IPR007219">
    <property type="entry name" value="XnlR_reg_dom"/>
</dbReference>
<name>A0A9W9IZ13_9EURO</name>
<dbReference type="GO" id="GO:0003677">
    <property type="term" value="F:DNA binding"/>
    <property type="evidence" value="ECO:0007669"/>
    <property type="project" value="UniProtKB-KW"/>
</dbReference>
<organism evidence="10 11">
    <name type="scientific">Penicillium cf. viridicatum</name>
    <dbReference type="NCBI Taxonomy" id="2972119"/>
    <lineage>
        <taxon>Eukaryota</taxon>
        <taxon>Fungi</taxon>
        <taxon>Dikarya</taxon>
        <taxon>Ascomycota</taxon>
        <taxon>Pezizomycotina</taxon>
        <taxon>Eurotiomycetes</taxon>
        <taxon>Eurotiomycetidae</taxon>
        <taxon>Eurotiales</taxon>
        <taxon>Aspergillaceae</taxon>
        <taxon>Penicillium</taxon>
    </lineage>
</organism>
<dbReference type="InterPro" id="IPR036864">
    <property type="entry name" value="Zn2-C6_fun-type_DNA-bd_sf"/>
</dbReference>
<dbReference type="CDD" id="cd12148">
    <property type="entry name" value="fungal_TF_MHR"/>
    <property type="match status" value="1"/>
</dbReference>